<evidence type="ECO:0000256" key="1">
    <source>
        <dbReference type="ARBA" id="ARBA00011076"/>
    </source>
</evidence>
<dbReference type="AlphaFoldDB" id="A0A5A7N8E4"/>
<feature type="binding site" evidence="6">
    <location>
        <position position="242"/>
    </location>
    <ligand>
        <name>substrate</name>
    </ligand>
</feature>
<dbReference type="NCBIfam" id="TIGR03814">
    <property type="entry name" value="Gln_ase"/>
    <property type="match status" value="1"/>
</dbReference>
<feature type="binding site" evidence="6">
    <location>
        <position position="166"/>
    </location>
    <ligand>
        <name>substrate</name>
    </ligand>
</feature>
<evidence type="ECO:0000256" key="5">
    <source>
        <dbReference type="ARBA" id="ARBA00049534"/>
    </source>
</evidence>
<dbReference type="EMBL" id="BKCN01000007">
    <property type="protein sequence ID" value="GER04034.1"/>
    <property type="molecule type" value="Genomic_DNA"/>
</dbReference>
<organism evidence="7 8">
    <name type="scientific">Iodidimonas nitroreducens</name>
    <dbReference type="NCBI Taxonomy" id="1236968"/>
    <lineage>
        <taxon>Bacteria</taxon>
        <taxon>Pseudomonadati</taxon>
        <taxon>Pseudomonadota</taxon>
        <taxon>Alphaproteobacteria</taxon>
        <taxon>Iodidimonadales</taxon>
        <taxon>Iodidimonadaceae</taxon>
        <taxon>Iodidimonas</taxon>
    </lineage>
</organism>
<dbReference type="EC" id="3.5.1.2" evidence="3 6"/>
<dbReference type="RefSeq" id="WP_042087514.1">
    <property type="nucleotide sequence ID" value="NZ_BKCN01000007.1"/>
</dbReference>
<feature type="binding site" evidence="6">
    <location>
        <position position="190"/>
    </location>
    <ligand>
        <name>substrate</name>
    </ligand>
</feature>
<feature type="binding site" evidence="6">
    <location>
        <position position="63"/>
    </location>
    <ligand>
        <name>substrate</name>
    </ligand>
</feature>
<evidence type="ECO:0000256" key="6">
    <source>
        <dbReference type="HAMAP-Rule" id="MF_00313"/>
    </source>
</evidence>
<protein>
    <recommendedName>
        <fullName evidence="3 6">Glutaminase</fullName>
        <ecNumber evidence="3 6">3.5.1.2</ecNumber>
    </recommendedName>
</protein>
<dbReference type="InterPro" id="IPR012338">
    <property type="entry name" value="Beta-lactam/transpept-like"/>
</dbReference>
<reference evidence="7 8" key="1">
    <citation type="submission" date="2019-09" db="EMBL/GenBank/DDBJ databases">
        <title>NBRP : Genome information of microbial organism related human and environment.</title>
        <authorList>
            <person name="Hattori M."/>
            <person name="Oshima K."/>
            <person name="Inaba H."/>
            <person name="Suda W."/>
            <person name="Sakamoto M."/>
            <person name="Iino T."/>
            <person name="Kitahara M."/>
            <person name="Oshida Y."/>
            <person name="Iida T."/>
            <person name="Kudo T."/>
            <person name="Itoh T."/>
            <person name="Ohkuma M."/>
        </authorList>
    </citation>
    <scope>NUCLEOTIDE SEQUENCE [LARGE SCALE GENOMIC DNA]</scope>
    <source>
        <strain evidence="7 8">Q-1</strain>
    </source>
</reference>
<accession>A0A5A7N8E4</accession>
<dbReference type="InterPro" id="IPR015868">
    <property type="entry name" value="Glutaminase"/>
</dbReference>
<dbReference type="PANTHER" id="PTHR12544">
    <property type="entry name" value="GLUTAMINASE"/>
    <property type="match status" value="1"/>
</dbReference>
<dbReference type="NCBIfam" id="NF002133">
    <property type="entry name" value="PRK00971.1-2"/>
    <property type="match status" value="1"/>
</dbReference>
<feature type="binding site" evidence="6">
    <location>
        <position position="159"/>
    </location>
    <ligand>
        <name>substrate</name>
    </ligand>
</feature>
<dbReference type="HAMAP" id="MF_00313">
    <property type="entry name" value="Glutaminase"/>
    <property type="match status" value="1"/>
</dbReference>
<dbReference type="GO" id="GO:0006537">
    <property type="term" value="P:glutamate biosynthetic process"/>
    <property type="evidence" value="ECO:0007669"/>
    <property type="project" value="TreeGrafter"/>
</dbReference>
<keyword evidence="8" id="KW-1185">Reference proteome</keyword>
<keyword evidence="4 6" id="KW-0378">Hydrolase</keyword>
<dbReference type="FunFam" id="3.40.710.10:FF:000005">
    <property type="entry name" value="Glutaminase"/>
    <property type="match status" value="1"/>
</dbReference>
<comment type="similarity">
    <text evidence="1 6">Belongs to the glutaminase family.</text>
</comment>
<sequence>MRWDRIIKAVHREVEPILGKGKVASYIPALANVDPKYFALVLTTLDGKSYATGQADIPFSSQSISKVFMLTLALEAWGGRLWKRVGREPSGSSFNSIAQLEYEQGVPRNPFINAGALAVTDAVISKAGERGALDDMLTLVRRASQSDRVRINPDVAQSERQWGHRNTSLAHFMKSFGVIENDVDQVLNTYFCQCALETTATELSRAGIYLANAGKLPHTDEKITRAERATRINALMMTCGHYDMSGDFAFRVGLPGKSGVGGGILCIIPGVGSLCAWSPPLNAAGNSLAGTRALELFARRADINVFKRRMSFAPSNGGIKPAN</sequence>
<comment type="catalytic activity">
    <reaction evidence="5 6">
        <text>L-glutamine + H2O = L-glutamate + NH4(+)</text>
        <dbReference type="Rhea" id="RHEA:15889"/>
        <dbReference type="ChEBI" id="CHEBI:15377"/>
        <dbReference type="ChEBI" id="CHEBI:28938"/>
        <dbReference type="ChEBI" id="CHEBI:29985"/>
        <dbReference type="ChEBI" id="CHEBI:58359"/>
        <dbReference type="EC" id="3.5.1.2"/>
    </reaction>
</comment>
<proteinExistence type="inferred from homology"/>
<evidence type="ECO:0000313" key="7">
    <source>
        <dbReference type="EMBL" id="GER04034.1"/>
    </source>
</evidence>
<evidence type="ECO:0000256" key="3">
    <source>
        <dbReference type="ARBA" id="ARBA00012918"/>
    </source>
</evidence>
<dbReference type="Proteomes" id="UP000324996">
    <property type="component" value="Unassembled WGS sequence"/>
</dbReference>
<dbReference type="Pfam" id="PF04960">
    <property type="entry name" value="Glutaminase"/>
    <property type="match status" value="1"/>
</dbReference>
<feature type="binding site" evidence="6">
    <location>
        <position position="260"/>
    </location>
    <ligand>
        <name>substrate</name>
    </ligand>
</feature>
<name>A0A5A7N8E4_9PROT</name>
<dbReference type="PANTHER" id="PTHR12544:SF29">
    <property type="entry name" value="GLUTAMINASE"/>
    <property type="match status" value="1"/>
</dbReference>
<evidence type="ECO:0000256" key="2">
    <source>
        <dbReference type="ARBA" id="ARBA00011881"/>
    </source>
</evidence>
<gene>
    <name evidence="6 7" type="primary">glsA</name>
    <name evidence="7" type="ORF">JCM17846_17160</name>
</gene>
<dbReference type="Gene3D" id="3.40.710.10">
    <property type="entry name" value="DD-peptidase/beta-lactamase superfamily"/>
    <property type="match status" value="1"/>
</dbReference>
<feature type="binding site" evidence="6">
    <location>
        <position position="113"/>
    </location>
    <ligand>
        <name>substrate</name>
    </ligand>
</feature>
<evidence type="ECO:0000256" key="4">
    <source>
        <dbReference type="ARBA" id="ARBA00022801"/>
    </source>
</evidence>
<dbReference type="GO" id="GO:0004359">
    <property type="term" value="F:glutaminase activity"/>
    <property type="evidence" value="ECO:0007669"/>
    <property type="project" value="UniProtKB-UniRule"/>
</dbReference>
<dbReference type="SUPFAM" id="SSF56601">
    <property type="entry name" value="beta-lactamase/transpeptidase-like"/>
    <property type="match status" value="1"/>
</dbReference>
<comment type="subunit">
    <text evidence="2 6">Homotetramer.</text>
</comment>
<keyword evidence="6" id="KW-0007">Acetylation</keyword>
<comment type="caution">
    <text evidence="7">The sequence shown here is derived from an EMBL/GenBank/DDBJ whole genome shotgun (WGS) entry which is preliminary data.</text>
</comment>
<dbReference type="GO" id="GO:0006543">
    <property type="term" value="P:L-glutamine catabolic process"/>
    <property type="evidence" value="ECO:0007669"/>
    <property type="project" value="TreeGrafter"/>
</dbReference>
<evidence type="ECO:0000313" key="8">
    <source>
        <dbReference type="Proteomes" id="UP000324996"/>
    </source>
</evidence>